<organism evidence="1 2">
    <name type="scientific">Alteromonas phage vB_AmeM_PT11-V22</name>
    <dbReference type="NCBI Taxonomy" id="2704031"/>
    <lineage>
        <taxon>Viruses</taxon>
        <taxon>Duplodnaviria</taxon>
        <taxon>Heunggongvirae</taxon>
        <taxon>Uroviricota</taxon>
        <taxon>Caudoviricetes</taxon>
        <taxon>Myoalterovirus</taxon>
        <taxon>Myoalterovirus PT11V22</taxon>
    </lineage>
</organism>
<dbReference type="Proteomes" id="UP000479357">
    <property type="component" value="Segment"/>
</dbReference>
<evidence type="ECO:0000313" key="1">
    <source>
        <dbReference type="EMBL" id="QHZ59841.1"/>
    </source>
</evidence>
<proteinExistence type="predicted"/>
<dbReference type="KEGG" id="vg:55626522"/>
<protein>
    <submittedName>
        <fullName evidence="1">Uncharacterized protein</fullName>
    </submittedName>
</protein>
<sequence>MITLLETEQSLTAHSYKLGNDGSENKPYFVELCKEGEMIEIDFFNDLEKALKWFNIRRVKLGVK</sequence>
<accession>A0A6C0R0M3</accession>
<name>A0A6C0R0M3_9CAUD</name>
<dbReference type="GeneID" id="55626522"/>
<dbReference type="EMBL" id="MN877442">
    <property type="protein sequence ID" value="QHZ59841.1"/>
    <property type="molecule type" value="Genomic_DNA"/>
</dbReference>
<reference evidence="1 2" key="1">
    <citation type="submission" date="2019-12" db="EMBL/GenBank/DDBJ databases">
        <title>Alteromonas phage V22 represents a new genus of marine bacteriophages that requires a novel tail fiber chaperone for host recognition.</title>
        <authorList>
            <person name="Gonzalez-Serrano R."/>
            <person name="Dunne M."/>
            <person name="Rosselli R."/>
            <person name="Martin-Cuadrado A.-B."/>
            <person name="Grosboillot V."/>
            <person name="Zinsli L."/>
            <person name="Roda-Garcia J.J."/>
            <person name="Loessner M.J."/>
            <person name="Rodriguez-Valera F."/>
        </authorList>
    </citation>
    <scope>NUCLEOTIDE SEQUENCE [LARGE SCALE GENOMIC DNA]</scope>
</reference>
<keyword evidence="2" id="KW-1185">Reference proteome</keyword>
<evidence type="ECO:0000313" key="2">
    <source>
        <dbReference type="Proteomes" id="UP000479357"/>
    </source>
</evidence>
<dbReference type="RefSeq" id="YP_009855782.1">
    <property type="nucleotide sequence ID" value="NC_048847.1"/>
</dbReference>